<name>A0AAN7SFR0_9COLE</name>
<keyword evidence="4" id="KW-0929">Antimicrobial</keyword>
<proteinExistence type="inferred from homology"/>
<dbReference type="GO" id="GO:0005576">
    <property type="term" value="C:extracellular region"/>
    <property type="evidence" value="ECO:0007669"/>
    <property type="project" value="UniProtKB-SubCell"/>
</dbReference>
<dbReference type="Pfam" id="PF03769">
    <property type="entry name" value="Attacin_C"/>
    <property type="match status" value="1"/>
</dbReference>
<comment type="subcellular location">
    <subcellularLocation>
        <location evidence="1">Secreted</location>
    </subcellularLocation>
</comment>
<keyword evidence="7" id="KW-0044">Antibiotic</keyword>
<evidence type="ECO:0000256" key="5">
    <source>
        <dbReference type="ARBA" id="ARBA00022588"/>
    </source>
</evidence>
<feature type="domain" description="Attacin C-terminal" evidence="9">
    <location>
        <begin position="87"/>
        <end position="190"/>
    </location>
</feature>
<evidence type="ECO:0000256" key="6">
    <source>
        <dbReference type="ARBA" id="ARBA00022859"/>
    </source>
</evidence>
<organism evidence="10 11">
    <name type="scientific">Aquatica leii</name>
    <dbReference type="NCBI Taxonomy" id="1421715"/>
    <lineage>
        <taxon>Eukaryota</taxon>
        <taxon>Metazoa</taxon>
        <taxon>Ecdysozoa</taxon>
        <taxon>Arthropoda</taxon>
        <taxon>Hexapoda</taxon>
        <taxon>Insecta</taxon>
        <taxon>Pterygota</taxon>
        <taxon>Neoptera</taxon>
        <taxon>Endopterygota</taxon>
        <taxon>Coleoptera</taxon>
        <taxon>Polyphaga</taxon>
        <taxon>Elateriformia</taxon>
        <taxon>Elateroidea</taxon>
        <taxon>Lampyridae</taxon>
        <taxon>Luciolinae</taxon>
        <taxon>Aquatica</taxon>
    </lineage>
</organism>
<evidence type="ECO:0000259" key="9">
    <source>
        <dbReference type="Pfam" id="PF03769"/>
    </source>
</evidence>
<evidence type="ECO:0000313" key="10">
    <source>
        <dbReference type="EMBL" id="KAK4877154.1"/>
    </source>
</evidence>
<evidence type="ECO:0000256" key="4">
    <source>
        <dbReference type="ARBA" id="ARBA00022529"/>
    </source>
</evidence>
<comment type="caution">
    <text evidence="10">The sequence shown here is derived from an EMBL/GenBank/DDBJ whole genome shotgun (WGS) entry which is preliminary data.</text>
</comment>
<keyword evidence="3" id="KW-0964">Secreted</keyword>
<keyword evidence="5" id="KW-0399">Innate immunity</keyword>
<dbReference type="GO" id="GO:0042742">
    <property type="term" value="P:defense response to bacterium"/>
    <property type="evidence" value="ECO:0007669"/>
    <property type="project" value="UniProtKB-KW"/>
</dbReference>
<evidence type="ECO:0000256" key="2">
    <source>
        <dbReference type="ARBA" id="ARBA00007550"/>
    </source>
</evidence>
<dbReference type="EMBL" id="JARPUR010000004">
    <property type="protein sequence ID" value="KAK4877154.1"/>
    <property type="molecule type" value="Genomic_DNA"/>
</dbReference>
<evidence type="ECO:0000256" key="8">
    <source>
        <dbReference type="SAM" id="SignalP"/>
    </source>
</evidence>
<keyword evidence="8" id="KW-0732">Signal</keyword>
<dbReference type="GO" id="GO:0045087">
    <property type="term" value="P:innate immune response"/>
    <property type="evidence" value="ECO:0007669"/>
    <property type="project" value="UniProtKB-KW"/>
</dbReference>
<evidence type="ECO:0000256" key="1">
    <source>
        <dbReference type="ARBA" id="ARBA00004613"/>
    </source>
</evidence>
<dbReference type="Proteomes" id="UP001353858">
    <property type="component" value="Unassembled WGS sequence"/>
</dbReference>
<sequence>MVANIVFVAIAVITIISPSFGQLFGRKQNLPDGGFNQQVGYKAGPVWGSLSQSVDSRGFRSPVNIGAGGGFMSEQGHGLSGSLGMVPGVGGQGSLRGQVGILNSGNHHLNAFAQHDRSLSKNLRPFGPATNSAGFNYNHANGASAFVSGSKISGIPAVGTVGGSIPIFTRKNSAVSLSGQSSFARGMKPQHQVGVGASFRF</sequence>
<dbReference type="AlphaFoldDB" id="A0AAN7SFR0"/>
<dbReference type="InterPro" id="IPR005521">
    <property type="entry name" value="Attacin_C"/>
</dbReference>
<evidence type="ECO:0000256" key="3">
    <source>
        <dbReference type="ARBA" id="ARBA00022525"/>
    </source>
</evidence>
<gene>
    <name evidence="10" type="ORF">RN001_009660</name>
</gene>
<keyword evidence="11" id="KW-1185">Reference proteome</keyword>
<accession>A0AAN7SFR0</accession>
<keyword evidence="6" id="KW-0391">Immunity</keyword>
<feature type="signal peptide" evidence="8">
    <location>
        <begin position="1"/>
        <end position="21"/>
    </location>
</feature>
<comment type="similarity">
    <text evidence="2">Belongs to the attacin/sarcotoxin-2 family.</text>
</comment>
<evidence type="ECO:0000313" key="11">
    <source>
        <dbReference type="Proteomes" id="UP001353858"/>
    </source>
</evidence>
<reference evidence="11" key="1">
    <citation type="submission" date="2023-01" db="EMBL/GenBank/DDBJ databases">
        <title>Key to firefly adult light organ development and bioluminescence: homeobox transcription factors regulate luciferase expression and transportation to peroxisome.</title>
        <authorList>
            <person name="Fu X."/>
        </authorList>
    </citation>
    <scope>NUCLEOTIDE SEQUENCE [LARGE SCALE GENOMIC DNA]</scope>
</reference>
<feature type="chain" id="PRO_5042821696" description="Attacin C-terminal domain-containing protein" evidence="8">
    <location>
        <begin position="22"/>
        <end position="201"/>
    </location>
</feature>
<protein>
    <recommendedName>
        <fullName evidence="9">Attacin C-terminal domain-containing protein</fullName>
    </recommendedName>
</protein>
<evidence type="ECO:0000256" key="7">
    <source>
        <dbReference type="ARBA" id="ARBA00023022"/>
    </source>
</evidence>